<dbReference type="InterPro" id="IPR038765">
    <property type="entry name" value="Papain-like_cys_pep_sf"/>
</dbReference>
<dbReference type="InterPro" id="IPR001394">
    <property type="entry name" value="Peptidase_C19_UCH"/>
</dbReference>
<feature type="domain" description="USP" evidence="1">
    <location>
        <begin position="549"/>
        <end position="744"/>
    </location>
</feature>
<dbReference type="EMBL" id="VYZN01000043">
    <property type="protein sequence ID" value="KAE9530107.1"/>
    <property type="molecule type" value="Genomic_DNA"/>
</dbReference>
<proteinExistence type="predicted"/>
<evidence type="ECO:0000313" key="2">
    <source>
        <dbReference type="EMBL" id="KAE9530107.1"/>
    </source>
</evidence>
<accession>A0A6G0TCA9</accession>
<evidence type="ECO:0000313" key="3">
    <source>
        <dbReference type="Proteomes" id="UP000475862"/>
    </source>
</evidence>
<dbReference type="OrthoDB" id="6618346at2759"/>
<dbReference type="Gene3D" id="3.40.50.300">
    <property type="entry name" value="P-loop containing nucleotide triphosphate hydrolases"/>
    <property type="match status" value="1"/>
</dbReference>
<comment type="caution">
    <text evidence="2">The sequence shown here is derived from an EMBL/GenBank/DDBJ whole genome shotgun (WGS) entry which is preliminary data.</text>
</comment>
<dbReference type="Pfam" id="PF00443">
    <property type="entry name" value="UCH"/>
    <property type="match status" value="1"/>
</dbReference>
<dbReference type="Proteomes" id="UP000475862">
    <property type="component" value="Unassembled WGS sequence"/>
</dbReference>
<keyword evidence="3" id="KW-1185">Reference proteome</keyword>
<reference evidence="2 3" key="1">
    <citation type="submission" date="2019-08" db="EMBL/GenBank/DDBJ databases">
        <title>The genome of the soybean aphid Biotype 1, its phylome, world population structure and adaptation to the North American continent.</title>
        <authorList>
            <person name="Giordano R."/>
            <person name="Donthu R.K."/>
            <person name="Hernandez A.G."/>
            <person name="Wright C.L."/>
            <person name="Zimin A.V."/>
        </authorList>
    </citation>
    <scope>NUCLEOTIDE SEQUENCE [LARGE SCALE GENOMIC DNA]</scope>
    <source>
        <tissue evidence="2">Whole aphids</tissue>
    </source>
</reference>
<gene>
    <name evidence="2" type="ORF">AGLY_011569</name>
</gene>
<dbReference type="Gene3D" id="3.90.70.10">
    <property type="entry name" value="Cysteine proteinases"/>
    <property type="match status" value="1"/>
</dbReference>
<dbReference type="PANTHER" id="PTHR47642:SF5">
    <property type="entry name" value="ATP-DEPENDENT DNA HELICASE"/>
    <property type="match status" value="1"/>
</dbReference>
<dbReference type="AlphaFoldDB" id="A0A6G0TCA9"/>
<sequence>MLKPMAVRGEMDPKYDDIFFDGLNEYYSCRPHSLEDVTLAEFGSNYEVRVEETQLDDNEIQIEGEQGRNNNQLVDDEDWVPDDVLINDVGDYVENTNSSDVDSPKDGGHPAMKVFVTGPAVAGKSMFIRALAQSVIRIANLRPDIDDLSLPPVLLTAPTGKAAYGIKGLTLHSAFKLPLNQFVGLLPKLSSDISNTLRVFGDFFQLAPVLGTPLYDSFEKILSTFPSVVEMLSIKSVWETFKFYELTEIMRQKDDKQFAIMLTKLARGQLEETDVKYFQNLITHVYITFQPQVMHLWATNYEVNEMNRRVLNSMNQVSFMSKAIDTSAKRSDIESAKKLPRQKTMGSALRLVLKETAKYMVIANISTEDSIVNGAIGELMQINKGQTAEGKEVAKRVWIKFDEPDVGSLTRQKIKNKLKPEGEHTDDMCKWTPIEIIKLEFQLDHGTTIDNVIINVDIAASVYESLISDHRPILVMVIDTFKEIEKYSETVDDQIVNSNTLKVPENYNIRSDSLLETISDNATVSKNPKTIKISSIKNKVDITLSSTFCGFTNTDGVSCYANSVIQVLCQSLVNEIRNNQLGPTLQHSLHEYTSNSGSCDTRTIREYLDNETILYTLQQQQDCIEFLEVLMNRSRPTFESLFGFQELYTIRCNTCKHTTANNAPTSLILHFEIQQHRSQTLQILFSTNQNVWNTLDDYKCNNCNNIGSSEDKHQIIVENEYIVIQLKLFIPTFVNGQFVPNKMT</sequence>
<dbReference type="SUPFAM" id="SSF54001">
    <property type="entry name" value="Cysteine proteinases"/>
    <property type="match status" value="1"/>
</dbReference>
<protein>
    <recommendedName>
        <fullName evidence="1">USP domain-containing protein</fullName>
    </recommendedName>
</protein>
<dbReference type="GO" id="GO:0016579">
    <property type="term" value="P:protein deubiquitination"/>
    <property type="evidence" value="ECO:0007669"/>
    <property type="project" value="InterPro"/>
</dbReference>
<dbReference type="InterPro" id="IPR051055">
    <property type="entry name" value="PIF1_helicase"/>
</dbReference>
<evidence type="ECO:0000259" key="1">
    <source>
        <dbReference type="PROSITE" id="PS50235"/>
    </source>
</evidence>
<organism evidence="2 3">
    <name type="scientific">Aphis glycines</name>
    <name type="common">Soybean aphid</name>
    <dbReference type="NCBI Taxonomy" id="307491"/>
    <lineage>
        <taxon>Eukaryota</taxon>
        <taxon>Metazoa</taxon>
        <taxon>Ecdysozoa</taxon>
        <taxon>Arthropoda</taxon>
        <taxon>Hexapoda</taxon>
        <taxon>Insecta</taxon>
        <taxon>Pterygota</taxon>
        <taxon>Neoptera</taxon>
        <taxon>Paraneoptera</taxon>
        <taxon>Hemiptera</taxon>
        <taxon>Sternorrhyncha</taxon>
        <taxon>Aphidomorpha</taxon>
        <taxon>Aphidoidea</taxon>
        <taxon>Aphididae</taxon>
        <taxon>Aphidini</taxon>
        <taxon>Aphis</taxon>
        <taxon>Aphis</taxon>
    </lineage>
</organism>
<dbReference type="InterPro" id="IPR027417">
    <property type="entry name" value="P-loop_NTPase"/>
</dbReference>
<dbReference type="SUPFAM" id="SSF52540">
    <property type="entry name" value="P-loop containing nucleoside triphosphate hydrolases"/>
    <property type="match status" value="2"/>
</dbReference>
<dbReference type="InterPro" id="IPR028889">
    <property type="entry name" value="USP"/>
</dbReference>
<dbReference type="PANTHER" id="PTHR47642">
    <property type="entry name" value="ATP-DEPENDENT DNA HELICASE"/>
    <property type="match status" value="1"/>
</dbReference>
<dbReference type="GO" id="GO:0004843">
    <property type="term" value="F:cysteine-type deubiquitinase activity"/>
    <property type="evidence" value="ECO:0007669"/>
    <property type="project" value="InterPro"/>
</dbReference>
<dbReference type="PROSITE" id="PS50235">
    <property type="entry name" value="USP_3"/>
    <property type="match status" value="1"/>
</dbReference>
<name>A0A6G0TCA9_APHGL</name>